<dbReference type="SUPFAM" id="SSF48452">
    <property type="entry name" value="TPR-like"/>
    <property type="match status" value="1"/>
</dbReference>
<dbReference type="EMBL" id="AHGT01000038">
    <property type="protein sequence ID" value="ESU36838.1"/>
    <property type="molecule type" value="Genomic_DNA"/>
</dbReference>
<dbReference type="VEuPathDB" id="GiardiaDB:GL50803_0028657"/>
<reference evidence="3" key="1">
    <citation type="submission" date="2012-02" db="EMBL/GenBank/DDBJ databases">
        <title>Genome sequencing of Giardia lamblia Genotypes A2 and B isolates (DH and GS) and comparative analysis with the genomes of Genotypes A1 and E (WB and Pig).</title>
        <authorList>
            <person name="Adam R."/>
            <person name="Dahlstrom E."/>
            <person name="Martens C."/>
            <person name="Bruno D."/>
            <person name="Barbian K."/>
            <person name="Porcella S.F."/>
            <person name="Nash T."/>
        </authorList>
    </citation>
    <scope>NUCLEOTIDE SEQUENCE</scope>
    <source>
        <strain evidence="3">DH</strain>
    </source>
</reference>
<keyword evidence="1" id="KW-0802">TPR repeat</keyword>
<dbReference type="PROSITE" id="PS50005">
    <property type="entry name" value="TPR"/>
    <property type="match status" value="1"/>
</dbReference>
<accession>V6TD48</accession>
<dbReference type="VEuPathDB" id="GiardiaDB:GL50581_1083"/>
<evidence type="ECO:0000313" key="3">
    <source>
        <dbReference type="Proteomes" id="UP000018320"/>
    </source>
</evidence>
<reference evidence="2 3" key="2">
    <citation type="journal article" date="2013" name="Genome Biol. Evol.">
        <title>Genome sequencing of Giardia lamblia genotypes A2 and B isolates (DH and GS) and comparative analysis with the genomes of genotypes A1 and E (WB and Pig).</title>
        <authorList>
            <person name="Adam R.D."/>
            <person name="Dahlstrom E.W."/>
            <person name="Martens C.A."/>
            <person name="Bruno D.P."/>
            <person name="Barbian K.D."/>
            <person name="Ricklefs S.M."/>
            <person name="Hernandez M.M."/>
            <person name="Narla N.P."/>
            <person name="Patel R.B."/>
            <person name="Porcella S.F."/>
            <person name="Nash T.E."/>
        </authorList>
    </citation>
    <scope>NUCLEOTIDE SEQUENCE [LARGE SCALE GENOMIC DNA]</scope>
    <source>
        <strain evidence="2 3">DH</strain>
    </source>
</reference>
<sequence length="183" mass="20998">MICSRHPYRALARASQHTLELCFKAAHLFCIFYSLMQPDDTFNDLPSDVLKRIKELCKKGLEDKGKNDLDEAIYSWEQAIQLLPDPREEWGISCWLFANTGELYFQQKDYEASDEFFRWAISSPGGIVDAHINMRLGQSCFKLGQIEEALEFLFSAVAIDPTVLDNEPAEYQELLSKHEPVAD</sequence>
<dbReference type="InterPro" id="IPR011990">
    <property type="entry name" value="TPR-like_helical_dom_sf"/>
</dbReference>
<dbReference type="VEuPathDB" id="GiardiaDB:QR46_3432"/>
<dbReference type="SMART" id="SM00028">
    <property type="entry name" value="TPR"/>
    <property type="match status" value="3"/>
</dbReference>
<protein>
    <submittedName>
        <fullName evidence="2">Putative TPR repeat family protein</fullName>
    </submittedName>
</protein>
<dbReference type="InterPro" id="IPR019734">
    <property type="entry name" value="TPR_rpt"/>
</dbReference>
<dbReference type="Proteomes" id="UP000018320">
    <property type="component" value="Unassembled WGS sequence"/>
</dbReference>
<proteinExistence type="predicted"/>
<organism evidence="2 3">
    <name type="scientific">Giardia intestinalis</name>
    <name type="common">Giardia lamblia</name>
    <dbReference type="NCBI Taxonomy" id="5741"/>
    <lineage>
        <taxon>Eukaryota</taxon>
        <taxon>Metamonada</taxon>
        <taxon>Diplomonadida</taxon>
        <taxon>Hexamitidae</taxon>
        <taxon>Giardiinae</taxon>
        <taxon>Giardia</taxon>
    </lineage>
</organism>
<dbReference type="Pfam" id="PF13181">
    <property type="entry name" value="TPR_8"/>
    <property type="match status" value="1"/>
</dbReference>
<gene>
    <name evidence="2" type="ORF">DHA2_152155</name>
</gene>
<evidence type="ECO:0000313" key="2">
    <source>
        <dbReference type="EMBL" id="ESU36838.1"/>
    </source>
</evidence>
<comment type="caution">
    <text evidence="2">The sequence shown here is derived from an EMBL/GenBank/DDBJ whole genome shotgun (WGS) entry which is preliminary data.</text>
</comment>
<feature type="repeat" description="TPR" evidence="1">
    <location>
        <begin position="130"/>
        <end position="163"/>
    </location>
</feature>
<dbReference type="VEuPathDB" id="GiardiaDB:DHA2_152155"/>
<dbReference type="AlphaFoldDB" id="V6TD48"/>
<dbReference type="Gene3D" id="1.25.40.10">
    <property type="entry name" value="Tetratricopeptide repeat domain"/>
    <property type="match status" value="1"/>
</dbReference>
<name>V6TD48_GIAIN</name>
<evidence type="ECO:0000256" key="1">
    <source>
        <dbReference type="PROSITE-ProRule" id="PRU00339"/>
    </source>
</evidence>